<dbReference type="EMBL" id="CP003811">
    <property type="protein sequence ID" value="AIQ93136.1"/>
    <property type="molecule type" value="Genomic_DNA"/>
</dbReference>
<feature type="region of interest" description="Disordered" evidence="1">
    <location>
        <begin position="544"/>
        <end position="563"/>
    </location>
</feature>
<dbReference type="Pfam" id="PF13589">
    <property type="entry name" value="HATPase_c_3"/>
    <property type="match status" value="1"/>
</dbReference>
<protein>
    <submittedName>
        <fullName evidence="2">Signaling protein with an ATPase domain</fullName>
    </submittedName>
</protein>
<keyword evidence="3" id="KW-1185">Reference proteome</keyword>
<sequence>MTAHRFAFSADAALLRELGERLVGQPHIALAELVKNAYDADAGRVAVAFGPDEIVVSDDGDGMTAREFGGFWMRIGSPHKQSIERTRLDRAPTGSKGIGRLAVQFLGTRLSIRTTSRETPDVQLRAEIEWSSAARSGTLTDTAVEVREEARQGTYAGDCTHGTEIVVSGLNQDWDEDALAALAQRIWQLQTPFRREDDAGFKVDLTHARRSAVEAFETQMRRNLDIWSARLRGRLLPRRSGDPAGFRRARLLLEFAGEDPIRHDYTMENCDLDAVDFEIRVFSLHRKQRYGIGVEDARRYLREHGGVHIYDAGFHLPYYGPDADWLRMEIDHSHRLARSELLPAELQVDRGLNNLPTLSRVYGVVNVDTSREWVVARNERRLRSDRYLQIQASRDRLVDNATYRSLRDIVRYAVDFYAVQQTMRTAQSVLSGGHDRPPRKVGFDRIGEILDAARDEMPAGVHRALSRQIRRAAAASDAEAARAAAEAERLGSLALTGLAALARERWVDEHRGELETLAERLRSSASVDPTEAADLLERLLDASGSASGRSTVPESATSATRRTRRRLVSVLKEASARTVALHPEVRFDYAAVGEDLRLPAGTAEEWSGLFHVLMLDACEEVGGSDRPTVAIRSGTEHGRAYVSILPSGYRNPGRRTVTDGVATGEAGVPHAGVAAIAARRLCCELARETGSGPGGTTLTWNDTGVAVGDRDRRDAVAHRPTSRAGAMPASS</sequence>
<proteinExistence type="predicted"/>
<dbReference type="Gene3D" id="3.30.565.10">
    <property type="entry name" value="Histidine kinase-like ATPase, C-terminal domain"/>
    <property type="match status" value="1"/>
</dbReference>
<accession>A0A089NYU0</accession>
<dbReference type="Proteomes" id="UP000029492">
    <property type="component" value="Chromosome"/>
</dbReference>
<organism evidence="2 3">
    <name type="scientific">Methylobacterium oryzae CBMB20</name>
    <dbReference type="NCBI Taxonomy" id="693986"/>
    <lineage>
        <taxon>Bacteria</taxon>
        <taxon>Pseudomonadati</taxon>
        <taxon>Pseudomonadota</taxon>
        <taxon>Alphaproteobacteria</taxon>
        <taxon>Hyphomicrobiales</taxon>
        <taxon>Methylobacteriaceae</taxon>
        <taxon>Methylobacterium</taxon>
    </lineage>
</organism>
<evidence type="ECO:0000313" key="3">
    <source>
        <dbReference type="Proteomes" id="UP000029492"/>
    </source>
</evidence>
<dbReference type="STRING" id="693986.MOC_5381"/>
<reference evidence="2 3" key="1">
    <citation type="journal article" date="2014" name="PLoS ONE">
        <title>Genome Information of Methylobacterium oryzae, a Plant-Probiotic Methylotroph in the Phyllosphere.</title>
        <authorList>
            <person name="Kwak M.J."/>
            <person name="Jeong H."/>
            <person name="Madhaiyan M."/>
            <person name="Lee Y."/>
            <person name="Sa T.M."/>
            <person name="Oh T.K."/>
            <person name="Kim J.F."/>
        </authorList>
    </citation>
    <scope>NUCLEOTIDE SEQUENCE [LARGE SCALE GENOMIC DNA]</scope>
    <source>
        <strain evidence="2 3">CBMB20</strain>
    </source>
</reference>
<dbReference type="AlphaFoldDB" id="A0A089NYU0"/>
<dbReference type="RefSeq" id="WP_043759914.1">
    <property type="nucleotide sequence ID" value="NZ_CP003811.1"/>
</dbReference>
<evidence type="ECO:0000256" key="1">
    <source>
        <dbReference type="SAM" id="MobiDB-lite"/>
    </source>
</evidence>
<dbReference type="InterPro" id="IPR036890">
    <property type="entry name" value="HATPase_C_sf"/>
</dbReference>
<dbReference type="SUPFAM" id="SSF55874">
    <property type="entry name" value="ATPase domain of HSP90 chaperone/DNA topoisomerase II/histidine kinase"/>
    <property type="match status" value="1"/>
</dbReference>
<name>A0A089NYU0_9HYPH</name>
<feature type="compositionally biased region" description="Polar residues" evidence="1">
    <location>
        <begin position="544"/>
        <end position="554"/>
    </location>
</feature>
<dbReference type="KEGG" id="mor:MOC_5381"/>
<feature type="region of interest" description="Disordered" evidence="1">
    <location>
        <begin position="709"/>
        <end position="731"/>
    </location>
</feature>
<gene>
    <name evidence="2" type="ORF">MOC_5381</name>
</gene>
<dbReference type="eggNOG" id="COG0323">
    <property type="taxonomic scope" value="Bacteria"/>
</dbReference>
<dbReference type="HOGENOM" id="CLU_012281_2_0_5"/>
<evidence type="ECO:0000313" key="2">
    <source>
        <dbReference type="EMBL" id="AIQ93136.1"/>
    </source>
</evidence>